<dbReference type="RefSeq" id="WP_196836967.1">
    <property type="nucleotide sequence ID" value="NZ_JADOTZ010000001.1"/>
</dbReference>
<comment type="caution">
    <text evidence="1">The sequence shown here is derived from an EMBL/GenBank/DDBJ whole genome shotgun (WGS) entry which is preliminary data.</text>
</comment>
<name>A0A931D8Y6_9MICC</name>
<keyword evidence="2" id="KW-1185">Reference proteome</keyword>
<accession>A0A931D8Y6</accession>
<protein>
    <submittedName>
        <fullName evidence="1">Uncharacterized protein</fullName>
    </submittedName>
</protein>
<organism evidence="1 2">
    <name type="scientific">Zhihengliuella flava</name>
    <dbReference type="NCBI Taxonomy" id="1285193"/>
    <lineage>
        <taxon>Bacteria</taxon>
        <taxon>Bacillati</taxon>
        <taxon>Actinomycetota</taxon>
        <taxon>Actinomycetes</taxon>
        <taxon>Micrococcales</taxon>
        <taxon>Micrococcaceae</taxon>
        <taxon>Zhihengliuella</taxon>
    </lineage>
</organism>
<proteinExistence type="predicted"/>
<dbReference type="EMBL" id="JADOTZ010000001">
    <property type="protein sequence ID" value="MBG6085825.1"/>
    <property type="molecule type" value="Genomic_DNA"/>
</dbReference>
<sequence length="63" mass="7174">MTKIVPTGTKCDANCTAWAHTRITILTVMLPVYLCRHHEHEFTKAMQKKPALAYEAEYNPVTV</sequence>
<evidence type="ECO:0000313" key="1">
    <source>
        <dbReference type="EMBL" id="MBG6085825.1"/>
    </source>
</evidence>
<dbReference type="AlphaFoldDB" id="A0A931D8Y6"/>
<evidence type="ECO:0000313" key="2">
    <source>
        <dbReference type="Proteomes" id="UP000625033"/>
    </source>
</evidence>
<reference evidence="1" key="1">
    <citation type="submission" date="2020-11" db="EMBL/GenBank/DDBJ databases">
        <title>Sequencing the genomes of 1000 actinobacteria strains.</title>
        <authorList>
            <person name="Klenk H.-P."/>
        </authorList>
    </citation>
    <scope>NUCLEOTIDE SEQUENCE</scope>
    <source>
        <strain evidence="1">DSM 26152</strain>
    </source>
</reference>
<dbReference type="Proteomes" id="UP000625033">
    <property type="component" value="Unassembled WGS sequence"/>
</dbReference>
<gene>
    <name evidence="1" type="ORF">IW252_002592</name>
</gene>